<protein>
    <submittedName>
        <fullName evidence="9">Binding-protein-dependent transport systems inner membrane component</fullName>
    </submittedName>
</protein>
<keyword evidence="3" id="KW-1003">Cell membrane</keyword>
<evidence type="ECO:0000256" key="6">
    <source>
        <dbReference type="ARBA" id="ARBA00023136"/>
    </source>
</evidence>
<dbReference type="AlphaFoldDB" id="A0A086ZLY4"/>
<comment type="subcellular location">
    <subcellularLocation>
        <location evidence="1 7">Cell membrane</location>
        <topology evidence="1 7">Multi-pass membrane protein</topology>
    </subcellularLocation>
</comment>
<evidence type="ECO:0000256" key="5">
    <source>
        <dbReference type="ARBA" id="ARBA00022989"/>
    </source>
</evidence>
<dbReference type="Proteomes" id="UP000029108">
    <property type="component" value="Unassembled WGS sequence"/>
</dbReference>
<gene>
    <name evidence="9" type="ORF">BBIA_1162</name>
</gene>
<keyword evidence="6 7" id="KW-0472">Membrane</keyword>
<dbReference type="eggNOG" id="COG1173">
    <property type="taxonomic scope" value="Bacteria"/>
</dbReference>
<feature type="domain" description="ABC transmembrane type-1" evidence="8">
    <location>
        <begin position="73"/>
        <end position="258"/>
    </location>
</feature>
<feature type="transmembrane region" description="Helical" evidence="7">
    <location>
        <begin position="238"/>
        <end position="261"/>
    </location>
</feature>
<dbReference type="GO" id="GO:0055085">
    <property type="term" value="P:transmembrane transport"/>
    <property type="evidence" value="ECO:0007669"/>
    <property type="project" value="InterPro"/>
</dbReference>
<sequence>MMTKVWHRLPLILALVVLAAVVVLSVVPALSAGALDQDIMLSTALPDADHPLGTDSLGRDVLKLTLAGAKTAIIGPVTIALGAMAVGLVFGLTAAYVGGWVDWIISRIVELMLSLPTLLLAIVVAGVIGGGYWTNVLVFVILYAPYEVRLVRSGALAHINDPFLDAARLLELGPLRTLAFHLFPVIRPLVGAALFLDMSNALVSLSSLSFLGLGVSPQDADWGRQLSDARNLLFDNPYAAIAPGVAIIVTSIALNIVGDFITEQSEKAER</sequence>
<name>A0A086ZLY4_9BIFI</name>
<evidence type="ECO:0000259" key="8">
    <source>
        <dbReference type="PROSITE" id="PS50928"/>
    </source>
</evidence>
<dbReference type="InterPro" id="IPR035906">
    <property type="entry name" value="MetI-like_sf"/>
</dbReference>
<dbReference type="PANTHER" id="PTHR43386">
    <property type="entry name" value="OLIGOPEPTIDE TRANSPORT SYSTEM PERMEASE PROTEIN APPC"/>
    <property type="match status" value="1"/>
</dbReference>
<organism evidence="9 10">
    <name type="scientific">Bifidobacterium biavatii DSM 23969</name>
    <dbReference type="NCBI Taxonomy" id="1437608"/>
    <lineage>
        <taxon>Bacteria</taxon>
        <taxon>Bacillati</taxon>
        <taxon>Actinomycetota</taxon>
        <taxon>Actinomycetes</taxon>
        <taxon>Bifidobacteriales</taxon>
        <taxon>Bifidobacteriaceae</taxon>
        <taxon>Bifidobacterium</taxon>
    </lineage>
</organism>
<dbReference type="Pfam" id="PF00528">
    <property type="entry name" value="BPD_transp_1"/>
    <property type="match status" value="1"/>
</dbReference>
<keyword evidence="4 7" id="KW-0812">Transmembrane</keyword>
<evidence type="ECO:0000256" key="3">
    <source>
        <dbReference type="ARBA" id="ARBA00022475"/>
    </source>
</evidence>
<dbReference type="InterPro" id="IPR050366">
    <property type="entry name" value="BP-dependent_transpt_permease"/>
</dbReference>
<dbReference type="EMBL" id="JGYN01000034">
    <property type="protein sequence ID" value="KFI47534.1"/>
    <property type="molecule type" value="Genomic_DNA"/>
</dbReference>
<evidence type="ECO:0000256" key="7">
    <source>
        <dbReference type="RuleBase" id="RU363032"/>
    </source>
</evidence>
<dbReference type="STRING" id="1437608.GCA_000771645_00489"/>
<keyword evidence="10" id="KW-1185">Reference proteome</keyword>
<dbReference type="PANTHER" id="PTHR43386:SF1">
    <property type="entry name" value="D,D-DIPEPTIDE TRANSPORT SYSTEM PERMEASE PROTEIN DDPC-RELATED"/>
    <property type="match status" value="1"/>
</dbReference>
<dbReference type="InterPro" id="IPR000515">
    <property type="entry name" value="MetI-like"/>
</dbReference>
<evidence type="ECO:0000256" key="2">
    <source>
        <dbReference type="ARBA" id="ARBA00022448"/>
    </source>
</evidence>
<dbReference type="Gene3D" id="1.10.3720.10">
    <property type="entry name" value="MetI-like"/>
    <property type="match status" value="1"/>
</dbReference>
<evidence type="ECO:0000313" key="9">
    <source>
        <dbReference type="EMBL" id="KFI47534.1"/>
    </source>
</evidence>
<keyword evidence="5 7" id="KW-1133">Transmembrane helix</keyword>
<keyword evidence="2 7" id="KW-0813">Transport</keyword>
<evidence type="ECO:0000256" key="1">
    <source>
        <dbReference type="ARBA" id="ARBA00004651"/>
    </source>
</evidence>
<feature type="transmembrane region" description="Helical" evidence="7">
    <location>
        <begin position="118"/>
        <end position="144"/>
    </location>
</feature>
<comment type="similarity">
    <text evidence="7">Belongs to the binding-protein-dependent transport system permease family.</text>
</comment>
<evidence type="ECO:0000256" key="4">
    <source>
        <dbReference type="ARBA" id="ARBA00022692"/>
    </source>
</evidence>
<dbReference type="SUPFAM" id="SSF161098">
    <property type="entry name" value="MetI-like"/>
    <property type="match status" value="1"/>
</dbReference>
<dbReference type="GO" id="GO:0005886">
    <property type="term" value="C:plasma membrane"/>
    <property type="evidence" value="ECO:0007669"/>
    <property type="project" value="UniProtKB-SubCell"/>
</dbReference>
<evidence type="ECO:0000313" key="10">
    <source>
        <dbReference type="Proteomes" id="UP000029108"/>
    </source>
</evidence>
<proteinExistence type="inferred from homology"/>
<comment type="caution">
    <text evidence="9">The sequence shown here is derived from an EMBL/GenBank/DDBJ whole genome shotgun (WGS) entry which is preliminary data.</text>
</comment>
<accession>A0A086ZLY4</accession>
<reference evidence="9 10" key="1">
    <citation type="submission" date="2014-03" db="EMBL/GenBank/DDBJ databases">
        <title>Genomics of Bifidobacteria.</title>
        <authorList>
            <person name="Ventura M."/>
            <person name="Milani C."/>
            <person name="Lugli G.A."/>
        </authorList>
    </citation>
    <scope>NUCLEOTIDE SEQUENCE [LARGE SCALE GENOMIC DNA]</scope>
    <source>
        <strain evidence="9 10">DSM 23969</strain>
    </source>
</reference>
<dbReference type="RefSeq" id="WP_051924025.1">
    <property type="nucleotide sequence ID" value="NZ_JDUU01000012.1"/>
</dbReference>
<dbReference type="PROSITE" id="PS50928">
    <property type="entry name" value="ABC_TM1"/>
    <property type="match status" value="1"/>
</dbReference>
<feature type="transmembrane region" description="Helical" evidence="7">
    <location>
        <begin position="73"/>
        <end position="97"/>
    </location>
</feature>